<evidence type="ECO:0000313" key="1">
    <source>
        <dbReference type="EMBL" id="KRN10857.1"/>
    </source>
</evidence>
<dbReference type="Proteomes" id="UP000050898">
    <property type="component" value="Unassembled WGS sequence"/>
</dbReference>
<gene>
    <name evidence="1" type="ORF">FD00_GL002100</name>
</gene>
<comment type="caution">
    <text evidence="1">The sequence shown here is derived from an EMBL/GenBank/DDBJ whole genome shotgun (WGS) entry which is preliminary data.</text>
</comment>
<dbReference type="RefSeq" id="WP_010078338.1">
    <property type="nucleotide sequence ID" value="NZ_AYYH01000006.1"/>
</dbReference>
<dbReference type="OrthoDB" id="9971239at2"/>
<dbReference type="EMBL" id="AYYH01000006">
    <property type="protein sequence ID" value="KRN10857.1"/>
    <property type="molecule type" value="Genomic_DNA"/>
</dbReference>
<organism evidence="1 2">
    <name type="scientific">Liquorilactobacillus mali KCTC 3596 = DSM 20444</name>
    <dbReference type="NCBI Taxonomy" id="1046596"/>
    <lineage>
        <taxon>Bacteria</taxon>
        <taxon>Bacillati</taxon>
        <taxon>Bacillota</taxon>
        <taxon>Bacilli</taxon>
        <taxon>Lactobacillales</taxon>
        <taxon>Lactobacillaceae</taxon>
        <taxon>Liquorilactobacillus</taxon>
    </lineage>
</organism>
<reference evidence="1 2" key="1">
    <citation type="journal article" date="2015" name="Genome Announc.">
        <title>Expanding the biotechnology potential of lactobacilli through comparative genomics of 213 strains and associated genera.</title>
        <authorList>
            <person name="Sun Z."/>
            <person name="Harris H.M."/>
            <person name="McCann A."/>
            <person name="Guo C."/>
            <person name="Argimon S."/>
            <person name="Zhang W."/>
            <person name="Yang X."/>
            <person name="Jeffery I.B."/>
            <person name="Cooney J.C."/>
            <person name="Kagawa T.F."/>
            <person name="Liu W."/>
            <person name="Song Y."/>
            <person name="Salvetti E."/>
            <person name="Wrobel A."/>
            <person name="Rasinkangas P."/>
            <person name="Parkhill J."/>
            <person name="Rea M.C."/>
            <person name="O'Sullivan O."/>
            <person name="Ritari J."/>
            <person name="Douillard F.P."/>
            <person name="Paul Ross R."/>
            <person name="Yang R."/>
            <person name="Briner A.E."/>
            <person name="Felis G.E."/>
            <person name="de Vos W.M."/>
            <person name="Barrangou R."/>
            <person name="Klaenhammer T.R."/>
            <person name="Caufield P.W."/>
            <person name="Cui Y."/>
            <person name="Zhang H."/>
            <person name="O'Toole P.W."/>
        </authorList>
    </citation>
    <scope>NUCLEOTIDE SEQUENCE [LARGE SCALE GENOMIC DNA]</scope>
    <source>
        <strain evidence="1 2">DSM 20444</strain>
    </source>
</reference>
<evidence type="ECO:0000313" key="2">
    <source>
        <dbReference type="Proteomes" id="UP000050898"/>
    </source>
</evidence>
<keyword evidence="2" id="KW-1185">Reference proteome</keyword>
<sequence length="127" mass="14769">MTVLDDLTLKPIKYLDFKKSTNEKLVEVMKGIKTTRLLLCKKQIAYSSYKQTYSNFESVAQEICKTNKMVLFGLGKQARKDAVLFFVLDYNFDGEPLELMYGELQKQIVYAQTINDYVESKRKAKDE</sequence>
<protein>
    <submittedName>
        <fullName evidence="1">Uncharacterized protein</fullName>
    </submittedName>
</protein>
<proteinExistence type="predicted"/>
<dbReference type="AlphaFoldDB" id="A0A0R2E3A3"/>
<name>A0A0R2E3A3_9LACO</name>
<accession>A0A0R2E3A3</accession>
<dbReference type="PATRIC" id="fig|1046596.6.peg.2204"/>